<comment type="caution">
    <text evidence="2">The sequence shown here is derived from an EMBL/GenBank/DDBJ whole genome shotgun (WGS) entry which is preliminary data.</text>
</comment>
<organism evidence="2 3">
    <name type="scientific">Paraburkholderia unamae</name>
    <dbReference type="NCBI Taxonomy" id="219649"/>
    <lineage>
        <taxon>Bacteria</taxon>
        <taxon>Pseudomonadati</taxon>
        <taxon>Pseudomonadota</taxon>
        <taxon>Betaproteobacteria</taxon>
        <taxon>Burkholderiales</taxon>
        <taxon>Burkholderiaceae</taxon>
        <taxon>Paraburkholderia</taxon>
    </lineage>
</organism>
<dbReference type="Proteomes" id="UP000245712">
    <property type="component" value="Unassembled WGS sequence"/>
</dbReference>
<accession>A0ABX5KHF2</accession>
<name>A0ABX5KHF2_9BURK</name>
<dbReference type="InterPro" id="IPR024311">
    <property type="entry name" value="Lipocalin-like"/>
</dbReference>
<dbReference type="Pfam" id="PF13924">
    <property type="entry name" value="Lipocalin_5"/>
    <property type="match status" value="1"/>
</dbReference>
<gene>
    <name evidence="2" type="ORF">C7402_11271</name>
</gene>
<dbReference type="RefSeq" id="WP_116612455.1">
    <property type="nucleotide sequence ID" value="NZ_CAJZAT010000202.1"/>
</dbReference>
<feature type="domain" description="Lipocalin-like" evidence="1">
    <location>
        <begin position="10"/>
        <end position="148"/>
    </location>
</feature>
<evidence type="ECO:0000313" key="2">
    <source>
        <dbReference type="EMBL" id="PVX79884.1"/>
    </source>
</evidence>
<protein>
    <submittedName>
        <fullName evidence="2">Lipocalin-like protein</fullName>
    </submittedName>
</protein>
<reference evidence="2 3" key="1">
    <citation type="submission" date="2018-05" db="EMBL/GenBank/DDBJ databases">
        <title>Genomic Encyclopedia of Type Strains, Phase IV (KMG-V): Genome sequencing to study the core and pangenomes of soil and plant-associated prokaryotes.</title>
        <authorList>
            <person name="Whitman W."/>
        </authorList>
    </citation>
    <scope>NUCLEOTIDE SEQUENCE [LARGE SCALE GENOMIC DNA]</scope>
    <source>
        <strain evidence="2 3">SCZa-39</strain>
    </source>
</reference>
<dbReference type="EMBL" id="QEOB01000012">
    <property type="protein sequence ID" value="PVX79884.1"/>
    <property type="molecule type" value="Genomic_DNA"/>
</dbReference>
<evidence type="ECO:0000313" key="3">
    <source>
        <dbReference type="Proteomes" id="UP000245712"/>
    </source>
</evidence>
<evidence type="ECO:0000259" key="1">
    <source>
        <dbReference type="Pfam" id="PF13924"/>
    </source>
</evidence>
<sequence length="151" mass="16797">MKATLREQLIGAWKLVSYVEEPVDGSGTLYPFGETPQGIIMYTPDGYMSAQLCRQERMPFASGDWFKGSAQEYEAQGSSYIAYTGPFEVDEATQSLTHSMFISLFPNWIGQTQPRVVKIEGNVLSLSTARPINSGGKLVNSYLRWRRAGAN</sequence>
<proteinExistence type="predicted"/>
<keyword evidence="3" id="KW-1185">Reference proteome</keyword>